<gene>
    <name evidence="3" type="ORF">NCGR_LOCUS9378</name>
</gene>
<dbReference type="GO" id="GO:0010268">
    <property type="term" value="P:brassinosteroid homeostasis"/>
    <property type="evidence" value="ECO:0007669"/>
    <property type="project" value="TreeGrafter"/>
</dbReference>
<keyword evidence="4" id="KW-1185">Reference proteome</keyword>
<dbReference type="Pfam" id="PF00067">
    <property type="entry name" value="p450"/>
    <property type="match status" value="1"/>
</dbReference>
<dbReference type="PANTHER" id="PTHR24286:SF81">
    <property type="entry name" value="CYTOCHROME P450 FAMILY PROTEIN, EXPRESSED"/>
    <property type="match status" value="1"/>
</dbReference>
<evidence type="ECO:0008006" key="5">
    <source>
        <dbReference type="Google" id="ProtNLM"/>
    </source>
</evidence>
<dbReference type="InterPro" id="IPR036396">
    <property type="entry name" value="Cyt_P450_sf"/>
</dbReference>
<evidence type="ECO:0000313" key="4">
    <source>
        <dbReference type="Proteomes" id="UP000604825"/>
    </source>
</evidence>
<dbReference type="OrthoDB" id="695500at2759"/>
<sequence>MGMDYLLAAVLFVTLALATLLLGLVLRFGIGELCDPRLPPGWRGLPLVGETLEFFTASPTLELLPFFKRRLERYGPIFRTSLVGEDLIVSLDPELSTRVLQEEERAFQIWYPPSFMRVLGADSIITALGPLHRHIRALVLRLFGPESLRLVLLCDVQRSARAELRSWLRLPGVEVRAATSRMIFGVTAKKLISHDDTASEESLWKCFDACTRGLLAFPLCVPGTAFYRCMQGRKRVMKMLKEQLGARRNEPEREAVDFFDLVIHELDKPDTELNENTALDLLFLMLFASHETTSIGLIAILKFLTDDPKALQELTEEHENVQKRGADPDSDEITWEEYKSMKFTSHVIHEALRLANIAPVVFRKTIQDVQSRITSQSIAFVALCLLGWVIGVREAEVQAAAVLEPPTTQVGASESKQSWKIKAFGRWWNRRRGTSETQTTAQSGKDKKVRAHLLQCLPDDLLMQVAKKKTGKEVWDCLKSRFVGAECVKEARLQTLKSEFDAMKMKEEEMLDQYAGKLMGMSVRYNNLGGTLDDVAMVKKLFDTVPERFINVVARIEQFYDLKTLALEEAVGHLKVYEERTRRGAVNLKTEGGQLLLT</sequence>
<comment type="caution">
    <text evidence="3">The sequence shown here is derived from an EMBL/GenBank/DDBJ whole genome shotgun (WGS) entry which is preliminary data.</text>
</comment>
<evidence type="ECO:0000256" key="2">
    <source>
        <dbReference type="ARBA" id="ARBA00023004"/>
    </source>
</evidence>
<dbReference type="GO" id="GO:0020037">
    <property type="term" value="F:heme binding"/>
    <property type="evidence" value="ECO:0007669"/>
    <property type="project" value="InterPro"/>
</dbReference>
<dbReference type="EMBL" id="CAJGYO010000002">
    <property type="protein sequence ID" value="CAD6213887.1"/>
    <property type="molecule type" value="Genomic_DNA"/>
</dbReference>
<protein>
    <recommendedName>
        <fullName evidence="5">Cytochrome P450</fullName>
    </recommendedName>
</protein>
<dbReference type="Gene3D" id="1.10.630.10">
    <property type="entry name" value="Cytochrome P450"/>
    <property type="match status" value="1"/>
</dbReference>
<dbReference type="SUPFAM" id="SSF48264">
    <property type="entry name" value="Cytochrome P450"/>
    <property type="match status" value="1"/>
</dbReference>
<reference evidence="3" key="1">
    <citation type="submission" date="2020-10" db="EMBL/GenBank/DDBJ databases">
        <authorList>
            <person name="Han B."/>
            <person name="Lu T."/>
            <person name="Zhao Q."/>
            <person name="Huang X."/>
            <person name="Zhao Y."/>
        </authorList>
    </citation>
    <scope>NUCLEOTIDE SEQUENCE</scope>
</reference>
<accession>A0A811MX56</accession>
<dbReference type="Proteomes" id="UP000604825">
    <property type="component" value="Unassembled WGS sequence"/>
</dbReference>
<dbReference type="GO" id="GO:0016132">
    <property type="term" value="P:brassinosteroid biosynthetic process"/>
    <property type="evidence" value="ECO:0007669"/>
    <property type="project" value="TreeGrafter"/>
</dbReference>
<dbReference type="GO" id="GO:0016125">
    <property type="term" value="P:sterol metabolic process"/>
    <property type="evidence" value="ECO:0007669"/>
    <property type="project" value="TreeGrafter"/>
</dbReference>
<name>A0A811MX56_9POAL</name>
<dbReference type="GO" id="GO:0005506">
    <property type="term" value="F:iron ion binding"/>
    <property type="evidence" value="ECO:0007669"/>
    <property type="project" value="InterPro"/>
</dbReference>
<keyword evidence="2" id="KW-0408">Iron</keyword>
<evidence type="ECO:0000313" key="3">
    <source>
        <dbReference type="EMBL" id="CAD6213887.1"/>
    </source>
</evidence>
<organism evidence="3 4">
    <name type="scientific">Miscanthus lutarioriparius</name>
    <dbReference type="NCBI Taxonomy" id="422564"/>
    <lineage>
        <taxon>Eukaryota</taxon>
        <taxon>Viridiplantae</taxon>
        <taxon>Streptophyta</taxon>
        <taxon>Embryophyta</taxon>
        <taxon>Tracheophyta</taxon>
        <taxon>Spermatophyta</taxon>
        <taxon>Magnoliopsida</taxon>
        <taxon>Liliopsida</taxon>
        <taxon>Poales</taxon>
        <taxon>Poaceae</taxon>
        <taxon>PACMAD clade</taxon>
        <taxon>Panicoideae</taxon>
        <taxon>Andropogonodae</taxon>
        <taxon>Andropogoneae</taxon>
        <taxon>Saccharinae</taxon>
        <taxon>Miscanthus</taxon>
    </lineage>
</organism>
<dbReference type="Pfam" id="PF14223">
    <property type="entry name" value="Retrotran_gag_2"/>
    <property type="match status" value="1"/>
</dbReference>
<dbReference type="GO" id="GO:0016705">
    <property type="term" value="F:oxidoreductase activity, acting on paired donors, with incorporation or reduction of molecular oxygen"/>
    <property type="evidence" value="ECO:0007669"/>
    <property type="project" value="InterPro"/>
</dbReference>
<dbReference type="GO" id="GO:0004497">
    <property type="term" value="F:monooxygenase activity"/>
    <property type="evidence" value="ECO:0007669"/>
    <property type="project" value="InterPro"/>
</dbReference>
<dbReference type="PANTHER" id="PTHR24286">
    <property type="entry name" value="CYTOCHROME P450 26"/>
    <property type="match status" value="1"/>
</dbReference>
<proteinExistence type="predicted"/>
<evidence type="ECO:0000256" key="1">
    <source>
        <dbReference type="ARBA" id="ARBA00022723"/>
    </source>
</evidence>
<dbReference type="AlphaFoldDB" id="A0A811MX56"/>
<keyword evidence="1" id="KW-0479">Metal-binding</keyword>
<dbReference type="InterPro" id="IPR001128">
    <property type="entry name" value="Cyt_P450"/>
</dbReference>